<accession>A0AAD5XZ44</accession>
<proteinExistence type="predicted"/>
<organism evidence="1 2">
    <name type="scientific">Clydaea vesicula</name>
    <dbReference type="NCBI Taxonomy" id="447962"/>
    <lineage>
        <taxon>Eukaryota</taxon>
        <taxon>Fungi</taxon>
        <taxon>Fungi incertae sedis</taxon>
        <taxon>Chytridiomycota</taxon>
        <taxon>Chytridiomycota incertae sedis</taxon>
        <taxon>Chytridiomycetes</taxon>
        <taxon>Lobulomycetales</taxon>
        <taxon>Lobulomycetaceae</taxon>
        <taxon>Clydaea</taxon>
    </lineage>
</organism>
<dbReference type="AlphaFoldDB" id="A0AAD5XZ44"/>
<protein>
    <recommendedName>
        <fullName evidence="3">Transposase</fullName>
    </recommendedName>
</protein>
<evidence type="ECO:0000313" key="1">
    <source>
        <dbReference type="EMBL" id="KAJ3227756.1"/>
    </source>
</evidence>
<dbReference type="EMBL" id="JADGJW010000011">
    <property type="protein sequence ID" value="KAJ3227756.1"/>
    <property type="molecule type" value="Genomic_DNA"/>
</dbReference>
<gene>
    <name evidence="1" type="ORF">HK099_000429</name>
</gene>
<evidence type="ECO:0000313" key="2">
    <source>
        <dbReference type="Proteomes" id="UP001211065"/>
    </source>
</evidence>
<comment type="caution">
    <text evidence="1">The sequence shown here is derived from an EMBL/GenBank/DDBJ whole genome shotgun (WGS) entry which is preliminary data.</text>
</comment>
<sequence>MKIKETDVFEKLTPVPFQIILNDQILHGNERVLQETREYIQSIQEISPEKRVYMDESFIYDNEAPSMDRSMRGKHISRPRKRHGKRWTFYLAIRSTGIVYDPLISSESAKDETF</sequence>
<dbReference type="Proteomes" id="UP001211065">
    <property type="component" value="Unassembled WGS sequence"/>
</dbReference>
<keyword evidence="2" id="KW-1185">Reference proteome</keyword>
<name>A0AAD5XZ44_9FUNG</name>
<evidence type="ECO:0008006" key="3">
    <source>
        <dbReference type="Google" id="ProtNLM"/>
    </source>
</evidence>
<reference evidence="1" key="1">
    <citation type="submission" date="2020-05" db="EMBL/GenBank/DDBJ databases">
        <title>Phylogenomic resolution of chytrid fungi.</title>
        <authorList>
            <person name="Stajich J.E."/>
            <person name="Amses K."/>
            <person name="Simmons R."/>
            <person name="Seto K."/>
            <person name="Myers J."/>
            <person name="Bonds A."/>
            <person name="Quandt C.A."/>
            <person name="Barry K."/>
            <person name="Liu P."/>
            <person name="Grigoriev I."/>
            <person name="Longcore J.E."/>
            <person name="James T.Y."/>
        </authorList>
    </citation>
    <scope>NUCLEOTIDE SEQUENCE</scope>
    <source>
        <strain evidence="1">JEL0476</strain>
    </source>
</reference>